<sequence>MVRDKRVRQNLASLHNTRRAKGTESLHFTMADKDAPNFQHGGGSVHYRAGGYVPEGAIDYIGPCPPAGAVHRYVWTIEAWDKSGKRAGRTTAESSFQSP</sequence>
<dbReference type="AlphaFoldDB" id="A0A1I4AS56"/>
<evidence type="ECO:0000256" key="1">
    <source>
        <dbReference type="SAM" id="MobiDB-lite"/>
    </source>
</evidence>
<dbReference type="InterPro" id="IPR036610">
    <property type="entry name" value="PEBP-like_sf"/>
</dbReference>
<keyword evidence="3" id="KW-1185">Reference proteome</keyword>
<dbReference type="OrthoDB" id="9797506at2"/>
<evidence type="ECO:0000313" key="2">
    <source>
        <dbReference type="EMBL" id="SFK59214.1"/>
    </source>
</evidence>
<evidence type="ECO:0008006" key="4">
    <source>
        <dbReference type="Google" id="ProtNLM"/>
    </source>
</evidence>
<dbReference type="InterPro" id="IPR008914">
    <property type="entry name" value="PEBP"/>
</dbReference>
<protein>
    <recommendedName>
        <fullName evidence="4">Phosphatidylethanolamine-binding protein</fullName>
    </recommendedName>
</protein>
<proteinExistence type="predicted"/>
<dbReference type="Pfam" id="PF01161">
    <property type="entry name" value="PBP"/>
    <property type="match status" value="1"/>
</dbReference>
<name>A0A1I4AS56_9HYPH</name>
<gene>
    <name evidence="2" type="ORF">SAMN05444581_11186</name>
</gene>
<evidence type="ECO:0000313" key="3">
    <source>
        <dbReference type="Proteomes" id="UP000198755"/>
    </source>
</evidence>
<reference evidence="2 3" key="1">
    <citation type="submission" date="2016-10" db="EMBL/GenBank/DDBJ databases">
        <authorList>
            <person name="de Groot N.N."/>
        </authorList>
    </citation>
    <scope>NUCLEOTIDE SEQUENCE [LARGE SCALE GENOMIC DNA]</scope>
    <source>
        <strain evidence="2 3">NE2</strain>
    </source>
</reference>
<dbReference type="STRING" id="1612308.SAMN05444581_11186"/>
<dbReference type="SUPFAM" id="SSF49777">
    <property type="entry name" value="PEBP-like"/>
    <property type="match status" value="1"/>
</dbReference>
<organism evidence="2 3">
    <name type="scientific">Methylocapsa palsarum</name>
    <dbReference type="NCBI Taxonomy" id="1612308"/>
    <lineage>
        <taxon>Bacteria</taxon>
        <taxon>Pseudomonadati</taxon>
        <taxon>Pseudomonadota</taxon>
        <taxon>Alphaproteobacteria</taxon>
        <taxon>Hyphomicrobiales</taxon>
        <taxon>Beijerinckiaceae</taxon>
        <taxon>Methylocapsa</taxon>
    </lineage>
</organism>
<accession>A0A1I4AS56</accession>
<dbReference type="Gene3D" id="3.90.280.10">
    <property type="entry name" value="PEBP-like"/>
    <property type="match status" value="1"/>
</dbReference>
<dbReference type="Proteomes" id="UP000198755">
    <property type="component" value="Unassembled WGS sequence"/>
</dbReference>
<feature type="region of interest" description="Disordered" evidence="1">
    <location>
        <begin position="1"/>
        <end position="20"/>
    </location>
</feature>
<dbReference type="EMBL" id="FOSN01000011">
    <property type="protein sequence ID" value="SFK59214.1"/>
    <property type="molecule type" value="Genomic_DNA"/>
</dbReference>